<dbReference type="EMBL" id="WVTA01000004">
    <property type="protein sequence ID" value="KAK3213957.1"/>
    <property type="molecule type" value="Genomic_DNA"/>
</dbReference>
<keyword evidence="1" id="KW-0732">Signal</keyword>
<dbReference type="Pfam" id="PF00561">
    <property type="entry name" value="Abhydrolase_1"/>
    <property type="match status" value="1"/>
</dbReference>
<evidence type="ECO:0000313" key="3">
    <source>
        <dbReference type="EMBL" id="KAK3213957.1"/>
    </source>
</evidence>
<dbReference type="SUPFAM" id="SSF53474">
    <property type="entry name" value="alpha/beta-Hydrolases"/>
    <property type="match status" value="1"/>
</dbReference>
<name>A0AAN6M300_9PLEO</name>
<reference evidence="3 4" key="1">
    <citation type="submission" date="2021-02" db="EMBL/GenBank/DDBJ databases">
        <title>Genome assembly of Pseudopithomyces chartarum.</title>
        <authorList>
            <person name="Jauregui R."/>
            <person name="Singh J."/>
            <person name="Voisey C."/>
        </authorList>
    </citation>
    <scope>NUCLEOTIDE SEQUENCE [LARGE SCALE GENOMIC DNA]</scope>
    <source>
        <strain evidence="3 4">AGR01</strain>
    </source>
</reference>
<feature type="domain" description="AB hydrolase-1" evidence="2">
    <location>
        <begin position="98"/>
        <end position="278"/>
    </location>
</feature>
<dbReference type="InterPro" id="IPR029058">
    <property type="entry name" value="AB_hydrolase_fold"/>
</dbReference>
<organism evidence="3 4">
    <name type="scientific">Pseudopithomyces chartarum</name>
    <dbReference type="NCBI Taxonomy" id="1892770"/>
    <lineage>
        <taxon>Eukaryota</taxon>
        <taxon>Fungi</taxon>
        <taxon>Dikarya</taxon>
        <taxon>Ascomycota</taxon>
        <taxon>Pezizomycotina</taxon>
        <taxon>Dothideomycetes</taxon>
        <taxon>Pleosporomycetidae</taxon>
        <taxon>Pleosporales</taxon>
        <taxon>Massarineae</taxon>
        <taxon>Didymosphaeriaceae</taxon>
        <taxon>Pseudopithomyces</taxon>
    </lineage>
</organism>
<gene>
    <name evidence="3" type="ORF">GRF29_28g1625683</name>
</gene>
<accession>A0AAN6M300</accession>
<keyword evidence="4" id="KW-1185">Reference proteome</keyword>
<dbReference type="Gene3D" id="3.40.50.1820">
    <property type="entry name" value="alpha/beta hydrolase"/>
    <property type="match status" value="1"/>
</dbReference>
<dbReference type="Proteomes" id="UP001280581">
    <property type="component" value="Unassembled WGS sequence"/>
</dbReference>
<dbReference type="InterPro" id="IPR000073">
    <property type="entry name" value="AB_hydrolase_1"/>
</dbReference>
<evidence type="ECO:0000259" key="2">
    <source>
        <dbReference type="Pfam" id="PF00561"/>
    </source>
</evidence>
<feature type="signal peptide" evidence="1">
    <location>
        <begin position="1"/>
        <end position="19"/>
    </location>
</feature>
<evidence type="ECO:0000256" key="1">
    <source>
        <dbReference type="SAM" id="SignalP"/>
    </source>
</evidence>
<dbReference type="AlphaFoldDB" id="A0AAN6M300"/>
<dbReference type="PROSITE" id="PS51257">
    <property type="entry name" value="PROKAR_LIPOPROTEIN"/>
    <property type="match status" value="1"/>
</dbReference>
<sequence>MQHRIFQVLIIFLAPLIQALLTASACQELLIPVPVNVPRYNINVTVKDDWDAAAVTSNLTRRDAGNITSPLPITGMTKEPVASEFIVGATYCGNGSTVLILSHGIIESKLYWHPNLKGAEKYSFVDAALKAGYSVLSYDRIGVGSSSEQVCLARIATNLLIGAVRIDGLKDAQFQVQTAVLDYITTHVRQNMGAHKVALVGHSYGAYLSAASANHSNVDSVVLTGFSGFFDHFAPFVAGAGLRVAKMHDPHRWGSLNSTFLTSSDLFAETYVYFKEPYFEHRIAKWTHEVASEPFAVGDTGSGFAGTVRCFCLWRGARSIGVVNNLLAGHNLNLHKVAPDAFKIVFEFLKSQGV</sequence>
<comment type="caution">
    <text evidence="3">The sequence shown here is derived from an EMBL/GenBank/DDBJ whole genome shotgun (WGS) entry which is preliminary data.</text>
</comment>
<evidence type="ECO:0000313" key="4">
    <source>
        <dbReference type="Proteomes" id="UP001280581"/>
    </source>
</evidence>
<protein>
    <recommendedName>
        <fullName evidence="2">AB hydrolase-1 domain-containing protein</fullName>
    </recommendedName>
</protein>
<feature type="chain" id="PRO_5043045938" description="AB hydrolase-1 domain-containing protein" evidence="1">
    <location>
        <begin position="20"/>
        <end position="354"/>
    </location>
</feature>
<proteinExistence type="predicted"/>